<dbReference type="PANTHER" id="PTHR48081">
    <property type="entry name" value="AB HYDROLASE SUPERFAMILY PROTEIN C4A8.06C"/>
    <property type="match status" value="1"/>
</dbReference>
<dbReference type="InterPro" id="IPR029058">
    <property type="entry name" value="AB_hydrolase_fold"/>
</dbReference>
<dbReference type="EMBL" id="CAJOBD010002242">
    <property type="protein sequence ID" value="CAF3867192.1"/>
    <property type="molecule type" value="Genomic_DNA"/>
</dbReference>
<proteinExistence type="predicted"/>
<dbReference type="Pfam" id="PF07859">
    <property type="entry name" value="Abhydrolase_3"/>
    <property type="match status" value="1"/>
</dbReference>
<name>A0A819FK74_9BILA</name>
<dbReference type="SUPFAM" id="SSF53474">
    <property type="entry name" value="alpha/beta-Hydrolases"/>
    <property type="match status" value="1"/>
</dbReference>
<dbReference type="InterPro" id="IPR013094">
    <property type="entry name" value="AB_hydrolase_3"/>
</dbReference>
<evidence type="ECO:0000256" key="1">
    <source>
        <dbReference type="ARBA" id="ARBA00022801"/>
    </source>
</evidence>
<feature type="domain" description="Alpha/beta hydrolase fold-3" evidence="3">
    <location>
        <begin position="234"/>
        <end position="438"/>
    </location>
</feature>
<organism evidence="4 5">
    <name type="scientific">Rotaria sordida</name>
    <dbReference type="NCBI Taxonomy" id="392033"/>
    <lineage>
        <taxon>Eukaryota</taxon>
        <taxon>Metazoa</taxon>
        <taxon>Spiralia</taxon>
        <taxon>Gnathifera</taxon>
        <taxon>Rotifera</taxon>
        <taxon>Eurotatoria</taxon>
        <taxon>Bdelloidea</taxon>
        <taxon>Philodinida</taxon>
        <taxon>Philodinidae</taxon>
        <taxon>Rotaria</taxon>
    </lineage>
</organism>
<dbReference type="Proteomes" id="UP000663836">
    <property type="component" value="Unassembled WGS sequence"/>
</dbReference>
<protein>
    <recommendedName>
        <fullName evidence="3">Alpha/beta hydrolase fold-3 domain-containing protein</fullName>
    </recommendedName>
</protein>
<dbReference type="AlphaFoldDB" id="A0A819FK74"/>
<evidence type="ECO:0000313" key="4">
    <source>
        <dbReference type="EMBL" id="CAF3867192.1"/>
    </source>
</evidence>
<dbReference type="InterPro" id="IPR050300">
    <property type="entry name" value="GDXG_lipolytic_enzyme"/>
</dbReference>
<accession>A0A819FK74</accession>
<evidence type="ECO:0000259" key="3">
    <source>
        <dbReference type="Pfam" id="PF07859"/>
    </source>
</evidence>
<keyword evidence="2" id="KW-0812">Transmembrane</keyword>
<gene>
    <name evidence="4" type="ORF">JBS370_LOCUS19096</name>
</gene>
<evidence type="ECO:0000256" key="2">
    <source>
        <dbReference type="SAM" id="Phobius"/>
    </source>
</evidence>
<dbReference type="GO" id="GO:0016787">
    <property type="term" value="F:hydrolase activity"/>
    <property type="evidence" value="ECO:0007669"/>
    <property type="project" value="UniProtKB-KW"/>
</dbReference>
<evidence type="ECO:0000313" key="5">
    <source>
        <dbReference type="Proteomes" id="UP000663836"/>
    </source>
</evidence>
<dbReference type="PANTHER" id="PTHR48081:SF8">
    <property type="entry name" value="ALPHA_BETA HYDROLASE FOLD-3 DOMAIN-CONTAINING PROTEIN-RELATED"/>
    <property type="match status" value="1"/>
</dbReference>
<keyword evidence="2" id="KW-0472">Membrane</keyword>
<feature type="transmembrane region" description="Helical" evidence="2">
    <location>
        <begin position="100"/>
        <end position="121"/>
    </location>
</feature>
<keyword evidence="2" id="KW-1133">Transmembrane helix</keyword>
<dbReference type="Gene3D" id="3.40.50.1820">
    <property type="entry name" value="alpha/beta hydrolase"/>
    <property type="match status" value="1"/>
</dbReference>
<comment type="caution">
    <text evidence="4">The sequence shown here is derived from an EMBL/GenBank/DDBJ whole genome shotgun (WGS) entry which is preliminary data.</text>
</comment>
<sequence length="468" mass="53218">MFEHEKCYLVGENPTYDNLAELMFRVGDYDRNPNVLEELTKLINDILLNKDENCDILIQRTHAALKNNGDHLTILNYTKVFAIQKRQLPEDHPDIGRTTLSYGSLLGLFVLIVAIVIPLLYGSTNCRHLAIRTLHTMLALKHSLLLDEARPTLSAKYRAFEDLLRMRSIEYDPLSDPINIIKTIRSTCSMCDVIPKPSQCQINKEVFEHDEHSIDTYWIDYPMRKFQRNSDKLLLYLHGGGYLSGNINDYSGIECHLSYLFNVTILHVEYRLSPEHPLPAAVDDIVVLYCALLRDNMSPSQMMIIGDSAGGGLSLLIVQALLAHQLPVPRGVIVISPWTDLSTSGESFTRNDEIDLIFTCHDVKWIASQLLDPNKSQLSLNNPLLSPLFGSFQGFPPMYITVGTAEILEDDSRRVLKKAQAVGVNVTFEEGLHLMHVYPIFFSYFPEARNTLDNINKWIQTIFTEKHN</sequence>
<keyword evidence="1" id="KW-0378">Hydrolase</keyword>
<reference evidence="4" key="1">
    <citation type="submission" date="2021-02" db="EMBL/GenBank/DDBJ databases">
        <authorList>
            <person name="Nowell W R."/>
        </authorList>
    </citation>
    <scope>NUCLEOTIDE SEQUENCE</scope>
</reference>